<dbReference type="EMBL" id="JBHRST010000002">
    <property type="protein sequence ID" value="MFC3096688.1"/>
    <property type="molecule type" value="Genomic_DNA"/>
</dbReference>
<dbReference type="Proteomes" id="UP001595456">
    <property type="component" value="Unassembled WGS sequence"/>
</dbReference>
<dbReference type="RefSeq" id="WP_336925483.1">
    <property type="nucleotide sequence ID" value="NZ_JBANRO010000004.1"/>
</dbReference>
<comment type="caution">
    <text evidence="3">The sequence shown here is derived from an EMBL/GenBank/DDBJ whole genome shotgun (WGS) entry which is preliminary data.</text>
</comment>
<name>A0ABV7E476_9SPHN</name>
<organism evidence="3 4">
    <name type="scientific">Alteraurantiacibacter palmitatis</name>
    <dbReference type="NCBI Taxonomy" id="2054628"/>
    <lineage>
        <taxon>Bacteria</taxon>
        <taxon>Pseudomonadati</taxon>
        <taxon>Pseudomonadota</taxon>
        <taxon>Alphaproteobacteria</taxon>
        <taxon>Sphingomonadales</taxon>
        <taxon>Erythrobacteraceae</taxon>
        <taxon>Alteraurantiacibacter</taxon>
    </lineage>
</organism>
<protein>
    <submittedName>
        <fullName evidence="3">SH3 domain-containing protein</fullName>
    </submittedName>
</protein>
<evidence type="ECO:0000313" key="4">
    <source>
        <dbReference type="Proteomes" id="UP001595456"/>
    </source>
</evidence>
<sequence>MKTRTGWACATALALACGAMPALANDNAVQLVRCEQSLGSVALVDGANAGWSQWNLGSPRALLMRLATESGCFTPHSGGNEPARFLMTAIAGTQEEVDQGVELARGAATEALVRSGAASSVLRSVPFGGAALGMLGGLGGRRTTVAAGLTVVSPANGQPLATGSGSVTRSSLTFRGNNGSWARDVAGTTGYANSSEGQRLTEAFILAFNQIVAQSAALAAAPQPGAAAAAPAPAPGATTAVATVMRAGPAESAAEVRDLRAGTALKLTGNRDGLWIEAEDNFGTKGWVSVEDLQ</sequence>
<feature type="signal peptide" evidence="1">
    <location>
        <begin position="1"/>
        <end position="24"/>
    </location>
</feature>
<keyword evidence="4" id="KW-1185">Reference proteome</keyword>
<gene>
    <name evidence="3" type="ORF">ACFODU_02585</name>
</gene>
<accession>A0ABV7E476</accession>
<evidence type="ECO:0000256" key="1">
    <source>
        <dbReference type="SAM" id="SignalP"/>
    </source>
</evidence>
<dbReference type="InterPro" id="IPR003646">
    <property type="entry name" value="SH3-like_bac-type"/>
</dbReference>
<dbReference type="PROSITE" id="PS51257">
    <property type="entry name" value="PROKAR_LIPOPROTEIN"/>
    <property type="match status" value="1"/>
</dbReference>
<reference evidence="4" key="1">
    <citation type="journal article" date="2019" name="Int. J. Syst. Evol. Microbiol.">
        <title>The Global Catalogue of Microorganisms (GCM) 10K type strain sequencing project: providing services to taxonomists for standard genome sequencing and annotation.</title>
        <authorList>
            <consortium name="The Broad Institute Genomics Platform"/>
            <consortium name="The Broad Institute Genome Sequencing Center for Infectious Disease"/>
            <person name="Wu L."/>
            <person name="Ma J."/>
        </authorList>
    </citation>
    <scope>NUCLEOTIDE SEQUENCE [LARGE SCALE GENOMIC DNA]</scope>
    <source>
        <strain evidence="4">KCTC 52607</strain>
    </source>
</reference>
<dbReference type="Pfam" id="PF08239">
    <property type="entry name" value="SH3_3"/>
    <property type="match status" value="1"/>
</dbReference>
<evidence type="ECO:0000259" key="2">
    <source>
        <dbReference type="Pfam" id="PF08239"/>
    </source>
</evidence>
<proteinExistence type="predicted"/>
<feature type="chain" id="PRO_5046437754" evidence="1">
    <location>
        <begin position="25"/>
        <end position="294"/>
    </location>
</feature>
<keyword evidence="1" id="KW-0732">Signal</keyword>
<feature type="domain" description="SH3b" evidence="2">
    <location>
        <begin position="245"/>
        <end position="293"/>
    </location>
</feature>
<evidence type="ECO:0000313" key="3">
    <source>
        <dbReference type="EMBL" id="MFC3096688.1"/>
    </source>
</evidence>